<reference evidence="1" key="2">
    <citation type="journal article" date="2018" name="Genome Biol.">
        <title>SKESA: strategic k-mer extension for scrupulous assemblies.</title>
        <authorList>
            <person name="Souvorov A."/>
            <person name="Agarwala R."/>
            <person name="Lipman D.J."/>
        </authorList>
    </citation>
    <scope>NUCLEOTIDE SEQUENCE</scope>
    <source>
        <strain evidence="1">BCW_3452</strain>
    </source>
</reference>
<comment type="caution">
    <text evidence="1">The sequence shown here is derived from an EMBL/GenBank/DDBJ whole genome shotgun (WGS) entry which is preliminary data.</text>
</comment>
<reference evidence="2 3" key="1">
    <citation type="submission" date="2017-12" db="EMBL/GenBank/DDBJ databases">
        <title>FDA dAtabase for Regulatory Grade micrObial Sequences (FDA-ARGOS): Supporting development and validation of Infectious Disease Dx tests.</title>
        <authorList>
            <person name="Hoffmann M."/>
            <person name="Allard M."/>
            <person name="Evans P."/>
            <person name="Brown E."/>
            <person name="Tallon L.J."/>
            <person name="Sadzewicz L."/>
            <person name="Sengamalay N."/>
            <person name="Ott S."/>
            <person name="Godinez A."/>
            <person name="Nagaraj S."/>
            <person name="Vavikolanu K."/>
            <person name="Aluvathingal J."/>
            <person name="Nadendla S."/>
            <person name="Hobson J."/>
            <person name="Sichtig H."/>
        </authorList>
    </citation>
    <scope>NUCLEOTIDE SEQUENCE [LARGE SCALE GENOMIC DNA]</scope>
    <source>
        <strain evidence="3">ATCC 29307</strain>
        <strain evidence="2">FDAARGOS_118</strain>
    </source>
</reference>
<reference evidence="1" key="3">
    <citation type="submission" date="2019-01" db="EMBL/GenBank/DDBJ databases">
        <authorList>
            <consortium name="NCBI Pathogen Detection Project"/>
        </authorList>
    </citation>
    <scope>NUCLEOTIDE SEQUENCE</scope>
    <source>
        <strain evidence="1">BCW_3452</strain>
    </source>
</reference>
<evidence type="ECO:0000313" key="1">
    <source>
        <dbReference type="EMBL" id="HAS8540879.1"/>
    </source>
</evidence>
<evidence type="ECO:0000313" key="2">
    <source>
        <dbReference type="EMBL" id="PNM67390.1"/>
    </source>
</evidence>
<sequence length="184" mass="22195">MSMNEDKFTNIYRLPGSLQIRIAKWQQTFRGTSDLVLHQALTVRNKQYQKHDFFPKGWCIPLVDESESSITHHGKYIQTAMRTMVDRKVSYKRVFLSRMPQDEAEKALALFKKEWITKHNKIARQYNQIKKKEFMNYAWEELETLYPAIPKENFDKQLWNRLVFKEFGPDKKYKNPYFVKKADF</sequence>
<dbReference type="EMBL" id="LOSH02000004">
    <property type="protein sequence ID" value="PNM67390.1"/>
    <property type="molecule type" value="Genomic_DNA"/>
</dbReference>
<dbReference type="EMBL" id="DACRBY010000016">
    <property type="protein sequence ID" value="HAS8540879.1"/>
    <property type="molecule type" value="Genomic_DNA"/>
</dbReference>
<dbReference type="Proteomes" id="UP000863257">
    <property type="component" value="Unassembled WGS sequence"/>
</dbReference>
<name>A0A087JMP2_VIBVL</name>
<dbReference type="AlphaFoldDB" id="A0A087JMP2"/>
<organism evidence="1">
    <name type="scientific">Vibrio vulnificus</name>
    <dbReference type="NCBI Taxonomy" id="672"/>
    <lineage>
        <taxon>Bacteria</taxon>
        <taxon>Pseudomonadati</taxon>
        <taxon>Pseudomonadota</taxon>
        <taxon>Gammaproteobacteria</taxon>
        <taxon>Vibrionales</taxon>
        <taxon>Vibrionaceae</taxon>
        <taxon>Vibrio</taxon>
    </lineage>
</organism>
<keyword evidence="3" id="KW-1185">Reference proteome</keyword>
<evidence type="ECO:0000313" key="3">
    <source>
        <dbReference type="Proteomes" id="UP000054370"/>
    </source>
</evidence>
<gene>
    <name evidence="2" type="ORF">AL548_014110</name>
    <name evidence="1" type="ORF">I7730_13905</name>
</gene>
<proteinExistence type="predicted"/>
<accession>A0A087JMP2</accession>
<dbReference type="OrthoDB" id="5893766at2"/>
<protein>
    <submittedName>
        <fullName evidence="1">Uncharacterized protein</fullName>
    </submittedName>
</protein>
<dbReference type="Proteomes" id="UP000054370">
    <property type="component" value="Unassembled WGS sequence"/>
</dbReference>